<comment type="caution">
    <text evidence="2">The sequence shown here is derived from an EMBL/GenBank/DDBJ whole genome shotgun (WGS) entry which is preliminary data.</text>
</comment>
<evidence type="ECO:0000313" key="2">
    <source>
        <dbReference type="EMBL" id="GFY32286.1"/>
    </source>
</evidence>
<dbReference type="AlphaFoldDB" id="A0A8X6WDM7"/>
<dbReference type="Proteomes" id="UP000887159">
    <property type="component" value="Unassembled WGS sequence"/>
</dbReference>
<evidence type="ECO:0000256" key="1">
    <source>
        <dbReference type="SAM" id="MobiDB-lite"/>
    </source>
</evidence>
<reference evidence="2" key="1">
    <citation type="submission" date="2020-08" db="EMBL/GenBank/DDBJ databases">
        <title>Multicomponent nature underlies the extraordinary mechanical properties of spider dragline silk.</title>
        <authorList>
            <person name="Kono N."/>
            <person name="Nakamura H."/>
            <person name="Mori M."/>
            <person name="Yoshida Y."/>
            <person name="Ohtoshi R."/>
            <person name="Malay A.D."/>
            <person name="Moran D.A.P."/>
            <person name="Tomita M."/>
            <person name="Numata K."/>
            <person name="Arakawa K."/>
        </authorList>
    </citation>
    <scope>NUCLEOTIDE SEQUENCE</scope>
</reference>
<name>A0A8X6WDM7_TRICX</name>
<feature type="compositionally biased region" description="Basic and acidic residues" evidence="1">
    <location>
        <begin position="20"/>
        <end position="36"/>
    </location>
</feature>
<organism evidence="2 3">
    <name type="scientific">Trichonephila clavipes</name>
    <name type="common">Golden silk orbweaver</name>
    <name type="synonym">Nephila clavipes</name>
    <dbReference type="NCBI Taxonomy" id="2585209"/>
    <lineage>
        <taxon>Eukaryota</taxon>
        <taxon>Metazoa</taxon>
        <taxon>Ecdysozoa</taxon>
        <taxon>Arthropoda</taxon>
        <taxon>Chelicerata</taxon>
        <taxon>Arachnida</taxon>
        <taxon>Araneae</taxon>
        <taxon>Araneomorphae</taxon>
        <taxon>Entelegynae</taxon>
        <taxon>Araneoidea</taxon>
        <taxon>Nephilidae</taxon>
        <taxon>Trichonephila</taxon>
    </lineage>
</organism>
<accession>A0A8X6WDM7</accession>
<protein>
    <submittedName>
        <fullName evidence="2">Uncharacterized protein</fullName>
    </submittedName>
</protein>
<proteinExistence type="predicted"/>
<dbReference type="EMBL" id="BMAU01021402">
    <property type="protein sequence ID" value="GFY32286.1"/>
    <property type="molecule type" value="Genomic_DNA"/>
</dbReference>
<sequence>MGRKPCSVGENYDSSSHRKTNADERKEQASRLHERGTCGYAQESPTELQWMPITENEPISLPEEKMSKPYQFHTMQTLL</sequence>
<feature type="region of interest" description="Disordered" evidence="1">
    <location>
        <begin position="1"/>
        <end position="67"/>
    </location>
</feature>
<evidence type="ECO:0000313" key="3">
    <source>
        <dbReference type="Proteomes" id="UP000887159"/>
    </source>
</evidence>
<keyword evidence="3" id="KW-1185">Reference proteome</keyword>
<gene>
    <name evidence="2" type="ORF">TNCV_3557941</name>
</gene>